<organism evidence="4">
    <name type="scientific">marine sediment metagenome</name>
    <dbReference type="NCBI Taxonomy" id="412755"/>
    <lineage>
        <taxon>unclassified sequences</taxon>
        <taxon>metagenomes</taxon>
        <taxon>ecological metagenomes</taxon>
    </lineage>
</organism>
<evidence type="ECO:0000256" key="2">
    <source>
        <dbReference type="ARBA" id="ARBA00022695"/>
    </source>
</evidence>
<dbReference type="Gene3D" id="1.20.120.1760">
    <property type="match status" value="1"/>
</dbReference>
<evidence type="ECO:0000256" key="1">
    <source>
        <dbReference type="ARBA" id="ARBA00022679"/>
    </source>
</evidence>
<keyword evidence="2" id="KW-0548">Nucleotidyltransferase</keyword>
<feature type="non-terminal residue" evidence="4">
    <location>
        <position position="274"/>
    </location>
</feature>
<dbReference type="AlphaFoldDB" id="X1L4N3"/>
<dbReference type="InterPro" id="IPR029044">
    <property type="entry name" value="Nucleotide-diphossugar_trans"/>
</dbReference>
<evidence type="ECO:0000259" key="3">
    <source>
        <dbReference type="Pfam" id="PF12804"/>
    </source>
</evidence>
<dbReference type="InterPro" id="IPR025877">
    <property type="entry name" value="MobA-like_NTP_Trfase"/>
</dbReference>
<name>X1L4N3_9ZZZZ</name>
<gene>
    <name evidence="4" type="ORF">S06H3_20467</name>
</gene>
<proteinExistence type="predicted"/>
<comment type="caution">
    <text evidence="4">The sequence shown here is derived from an EMBL/GenBank/DDBJ whole genome shotgun (WGS) entry which is preliminary data.</text>
</comment>
<feature type="non-terminal residue" evidence="4">
    <location>
        <position position="1"/>
    </location>
</feature>
<reference evidence="4" key="1">
    <citation type="journal article" date="2014" name="Front. Microbiol.">
        <title>High frequency of phylogenetically diverse reductive dehalogenase-homologous genes in deep subseafloor sedimentary metagenomes.</title>
        <authorList>
            <person name="Kawai M."/>
            <person name="Futagami T."/>
            <person name="Toyoda A."/>
            <person name="Takaki Y."/>
            <person name="Nishi S."/>
            <person name="Hori S."/>
            <person name="Arai W."/>
            <person name="Tsubouchi T."/>
            <person name="Morono Y."/>
            <person name="Uchiyama I."/>
            <person name="Ito T."/>
            <person name="Fujiyama A."/>
            <person name="Inagaki F."/>
            <person name="Takami H."/>
        </authorList>
    </citation>
    <scope>NUCLEOTIDE SEQUENCE</scope>
    <source>
        <strain evidence="4">Expedition CK06-06</strain>
    </source>
</reference>
<feature type="domain" description="MobA-like NTP transferase" evidence="3">
    <location>
        <begin position="7"/>
        <end position="123"/>
    </location>
</feature>
<keyword evidence="1" id="KW-0808">Transferase</keyword>
<dbReference type="InterPro" id="IPR050065">
    <property type="entry name" value="GlmU-like"/>
</dbReference>
<sequence>SRLSNRGDSKPLVPLLGIPLIERVILTAKGAGLSDFYVVTGYNGEKLRNHLDRFSQDKAIKINHLVNEEWEKENGLSVLKAKGQIEENFILLMSDHIFNESILTELLQEKIADGEVMLVVDYNLENKTVDIDDVTKVLVDDNDRIVNIGKKIKKYNAYDTGIFLCSPALFEALEEGSARGETSLSAGIKILAKKKKARIFDIKGHYWIDVDDEIAFKKAENILLANLKKISDGPVSRHLNRPISTRISKYLLKGRITPNQISFFSFILSVVGAL</sequence>
<protein>
    <recommendedName>
        <fullName evidence="3">MobA-like NTP transferase domain-containing protein</fullName>
    </recommendedName>
</protein>
<dbReference type="Gene3D" id="3.90.550.10">
    <property type="entry name" value="Spore Coat Polysaccharide Biosynthesis Protein SpsA, Chain A"/>
    <property type="match status" value="1"/>
</dbReference>
<dbReference type="EMBL" id="BARV01010601">
    <property type="protein sequence ID" value="GAI14317.1"/>
    <property type="molecule type" value="Genomic_DNA"/>
</dbReference>
<dbReference type="InterPro" id="IPR043130">
    <property type="entry name" value="CDP-OH_PTrfase_TM_dom"/>
</dbReference>
<dbReference type="Pfam" id="PF12804">
    <property type="entry name" value="NTP_transf_3"/>
    <property type="match status" value="1"/>
</dbReference>
<evidence type="ECO:0000313" key="4">
    <source>
        <dbReference type="EMBL" id="GAI14317.1"/>
    </source>
</evidence>
<dbReference type="SUPFAM" id="SSF53448">
    <property type="entry name" value="Nucleotide-diphospho-sugar transferases"/>
    <property type="match status" value="1"/>
</dbReference>
<dbReference type="PANTHER" id="PTHR43584:SF8">
    <property type="entry name" value="N-ACETYLMURAMATE ALPHA-1-PHOSPHATE URIDYLYLTRANSFERASE"/>
    <property type="match status" value="1"/>
</dbReference>
<dbReference type="GO" id="GO:0016779">
    <property type="term" value="F:nucleotidyltransferase activity"/>
    <property type="evidence" value="ECO:0007669"/>
    <property type="project" value="UniProtKB-KW"/>
</dbReference>
<accession>X1L4N3</accession>
<dbReference type="PANTHER" id="PTHR43584">
    <property type="entry name" value="NUCLEOTIDYL TRANSFERASE"/>
    <property type="match status" value="1"/>
</dbReference>